<dbReference type="EMBL" id="CAJVCH010542148">
    <property type="protein sequence ID" value="CAG7827072.1"/>
    <property type="molecule type" value="Genomic_DNA"/>
</dbReference>
<dbReference type="AlphaFoldDB" id="A0A8J2L198"/>
<comment type="caution">
    <text evidence="1">The sequence shown here is derived from an EMBL/GenBank/DDBJ whole genome shotgun (WGS) entry which is preliminary data.</text>
</comment>
<evidence type="ECO:0000313" key="2">
    <source>
        <dbReference type="Proteomes" id="UP000708208"/>
    </source>
</evidence>
<feature type="non-terminal residue" evidence="1">
    <location>
        <position position="1"/>
    </location>
</feature>
<sequence>GNAGGGPRTDEILCVVFWLCVALFKFEIGGLRGEGGNTLGGGRSGGFAAGLVT</sequence>
<proteinExistence type="predicted"/>
<dbReference type="Proteomes" id="UP000708208">
    <property type="component" value="Unassembled WGS sequence"/>
</dbReference>
<reference evidence="1" key="1">
    <citation type="submission" date="2021-06" db="EMBL/GenBank/DDBJ databases">
        <authorList>
            <person name="Hodson N. C."/>
            <person name="Mongue J. A."/>
            <person name="Jaron S. K."/>
        </authorList>
    </citation>
    <scope>NUCLEOTIDE SEQUENCE</scope>
</reference>
<organism evidence="1 2">
    <name type="scientific">Allacma fusca</name>
    <dbReference type="NCBI Taxonomy" id="39272"/>
    <lineage>
        <taxon>Eukaryota</taxon>
        <taxon>Metazoa</taxon>
        <taxon>Ecdysozoa</taxon>
        <taxon>Arthropoda</taxon>
        <taxon>Hexapoda</taxon>
        <taxon>Collembola</taxon>
        <taxon>Symphypleona</taxon>
        <taxon>Sminthuridae</taxon>
        <taxon>Allacma</taxon>
    </lineage>
</organism>
<name>A0A8J2L198_9HEXA</name>
<evidence type="ECO:0000313" key="1">
    <source>
        <dbReference type="EMBL" id="CAG7827072.1"/>
    </source>
</evidence>
<gene>
    <name evidence="1" type="ORF">AFUS01_LOCUS37080</name>
</gene>
<protein>
    <submittedName>
        <fullName evidence="1">Uncharacterized protein</fullName>
    </submittedName>
</protein>
<accession>A0A8J2L198</accession>
<keyword evidence="2" id="KW-1185">Reference proteome</keyword>